<dbReference type="EMBL" id="BQNB010009875">
    <property type="protein sequence ID" value="GJS69636.1"/>
    <property type="molecule type" value="Genomic_DNA"/>
</dbReference>
<reference evidence="1" key="1">
    <citation type="journal article" date="2022" name="Int. J. Mol. Sci.">
        <title>Draft Genome of Tanacetum Coccineum: Genomic Comparison of Closely Related Tanacetum-Family Plants.</title>
        <authorList>
            <person name="Yamashiro T."/>
            <person name="Shiraishi A."/>
            <person name="Nakayama K."/>
            <person name="Satake H."/>
        </authorList>
    </citation>
    <scope>NUCLEOTIDE SEQUENCE</scope>
</reference>
<reference evidence="1" key="2">
    <citation type="submission" date="2022-01" db="EMBL/GenBank/DDBJ databases">
        <authorList>
            <person name="Yamashiro T."/>
            <person name="Shiraishi A."/>
            <person name="Satake H."/>
            <person name="Nakayama K."/>
        </authorList>
    </citation>
    <scope>NUCLEOTIDE SEQUENCE</scope>
</reference>
<keyword evidence="2" id="KW-1185">Reference proteome</keyword>
<organism evidence="1 2">
    <name type="scientific">Tanacetum coccineum</name>
    <dbReference type="NCBI Taxonomy" id="301880"/>
    <lineage>
        <taxon>Eukaryota</taxon>
        <taxon>Viridiplantae</taxon>
        <taxon>Streptophyta</taxon>
        <taxon>Embryophyta</taxon>
        <taxon>Tracheophyta</taxon>
        <taxon>Spermatophyta</taxon>
        <taxon>Magnoliopsida</taxon>
        <taxon>eudicotyledons</taxon>
        <taxon>Gunneridae</taxon>
        <taxon>Pentapetalae</taxon>
        <taxon>asterids</taxon>
        <taxon>campanulids</taxon>
        <taxon>Asterales</taxon>
        <taxon>Asteraceae</taxon>
        <taxon>Asteroideae</taxon>
        <taxon>Anthemideae</taxon>
        <taxon>Anthemidinae</taxon>
        <taxon>Tanacetum</taxon>
    </lineage>
</organism>
<sequence length="207" mass="23028">MQGSLAVSRAIGDKHLGYAAHSDIHNGCSTKPRHTSCMTNIVSTEAGELHCHSPEQVQLNKRNSRCHNVKCSPATQFRCSRQKKMATKPNCGQQQQVEANGKHIYTLQKDSAERLDDNNAQATPQVIVVPCVDYCDKPHAKRTHRQTSDEIKKKSRPDLSVIDTDELHTLQLSRKPVHGGRICVSIDERHDRNRSSSASVPYGVSNL</sequence>
<accession>A0ABQ4XWY7</accession>
<evidence type="ECO:0000313" key="2">
    <source>
        <dbReference type="Proteomes" id="UP001151760"/>
    </source>
</evidence>
<gene>
    <name evidence="1" type="ORF">Tco_0702477</name>
</gene>
<proteinExistence type="predicted"/>
<protein>
    <submittedName>
        <fullName evidence="1">Uncharacterized protein</fullName>
    </submittedName>
</protein>
<name>A0ABQ4XWY7_9ASTR</name>
<evidence type="ECO:0000313" key="1">
    <source>
        <dbReference type="EMBL" id="GJS69636.1"/>
    </source>
</evidence>
<dbReference type="Proteomes" id="UP001151760">
    <property type="component" value="Unassembled WGS sequence"/>
</dbReference>
<comment type="caution">
    <text evidence="1">The sequence shown here is derived from an EMBL/GenBank/DDBJ whole genome shotgun (WGS) entry which is preliminary data.</text>
</comment>